<name>A0A3A9XPS0_9ACTN</name>
<dbReference type="InterPro" id="IPR019587">
    <property type="entry name" value="Polyketide_cyclase/dehydratase"/>
</dbReference>
<dbReference type="Gene3D" id="3.30.530.20">
    <property type="match status" value="1"/>
</dbReference>
<dbReference type="Pfam" id="PF10604">
    <property type="entry name" value="Polyketide_cyc2"/>
    <property type="match status" value="1"/>
</dbReference>
<dbReference type="Proteomes" id="UP000275865">
    <property type="component" value="Unassembled WGS sequence"/>
</dbReference>
<dbReference type="AlphaFoldDB" id="A0A3A9XPS0"/>
<proteinExistence type="predicted"/>
<dbReference type="InterPro" id="IPR023393">
    <property type="entry name" value="START-like_dom_sf"/>
</dbReference>
<organism evidence="1 2">
    <name type="scientific">Micromonospora musae</name>
    <dbReference type="NCBI Taxonomy" id="1894970"/>
    <lineage>
        <taxon>Bacteria</taxon>
        <taxon>Bacillati</taxon>
        <taxon>Actinomycetota</taxon>
        <taxon>Actinomycetes</taxon>
        <taxon>Micromonosporales</taxon>
        <taxon>Micromonosporaceae</taxon>
        <taxon>Micromonospora</taxon>
    </lineage>
</organism>
<dbReference type="SUPFAM" id="SSF55961">
    <property type="entry name" value="Bet v1-like"/>
    <property type="match status" value="1"/>
</dbReference>
<reference evidence="1 2" key="1">
    <citation type="submission" date="2018-09" db="EMBL/GenBank/DDBJ databases">
        <title>Micromonospora sp. nov. MS1-9, isolated from a root of Musa sp.</title>
        <authorList>
            <person name="Kuncharoen N."/>
            <person name="Kudo T."/>
            <person name="Ohkuma M."/>
            <person name="Yuki M."/>
            <person name="Tanasupawat S."/>
        </authorList>
    </citation>
    <scope>NUCLEOTIDE SEQUENCE [LARGE SCALE GENOMIC DNA]</scope>
    <source>
        <strain evidence="1 2">MS1-9</strain>
    </source>
</reference>
<evidence type="ECO:0000313" key="2">
    <source>
        <dbReference type="Proteomes" id="UP000275865"/>
    </source>
</evidence>
<evidence type="ECO:0000313" key="1">
    <source>
        <dbReference type="EMBL" id="RKN27235.1"/>
    </source>
</evidence>
<sequence>MDYAESIATTAGAGRAWKALADVTAYPRWTASMSSVEPLDAPSLAVGNRFRIRQPGLPVTVWRVREVREGASYVWEAHAPGVHTVAYHRVEAEPGGTTRITIGIRQTGLLAGLVALLTSAKTRRYVRLEAEGLKAAAEAGDASHPDDDADGR</sequence>
<protein>
    <submittedName>
        <fullName evidence="1">Polyketide cyclase</fullName>
    </submittedName>
</protein>
<gene>
    <name evidence="1" type="ORF">D7044_27905</name>
</gene>
<dbReference type="EMBL" id="RAZT01000018">
    <property type="protein sequence ID" value="RKN27235.1"/>
    <property type="molecule type" value="Genomic_DNA"/>
</dbReference>
<dbReference type="RefSeq" id="WP_120690667.1">
    <property type="nucleotide sequence ID" value="NZ_RAZT01000018.1"/>
</dbReference>
<accession>A0A3A9XPS0</accession>
<comment type="caution">
    <text evidence="1">The sequence shown here is derived from an EMBL/GenBank/DDBJ whole genome shotgun (WGS) entry which is preliminary data.</text>
</comment>